<accession>A0AAD7RRI8</accession>
<evidence type="ECO:0000313" key="2">
    <source>
        <dbReference type="EMBL" id="KAJ8388865.1"/>
    </source>
</evidence>
<dbReference type="EMBL" id="JAINUG010000189">
    <property type="protein sequence ID" value="KAJ8388865.1"/>
    <property type="molecule type" value="Genomic_DNA"/>
</dbReference>
<evidence type="ECO:0000256" key="1">
    <source>
        <dbReference type="SAM" id="MobiDB-lite"/>
    </source>
</evidence>
<feature type="compositionally biased region" description="Basic residues" evidence="1">
    <location>
        <begin position="31"/>
        <end position="42"/>
    </location>
</feature>
<name>A0AAD7RRI8_9TELE</name>
<gene>
    <name evidence="2" type="ORF">AAFF_G00126210</name>
</gene>
<keyword evidence="3" id="KW-1185">Reference proteome</keyword>
<sequence>MNECGNKDKHNKALETKTFERRVATSAGYKKQTRAHAQRHTRLSQDRIKRAPGIVLQNTREARHLRFI</sequence>
<protein>
    <submittedName>
        <fullName evidence="2">Uncharacterized protein</fullName>
    </submittedName>
</protein>
<reference evidence="2" key="1">
    <citation type="journal article" date="2023" name="Science">
        <title>Genome structures resolve the early diversification of teleost fishes.</title>
        <authorList>
            <person name="Parey E."/>
            <person name="Louis A."/>
            <person name="Montfort J."/>
            <person name="Bouchez O."/>
            <person name="Roques C."/>
            <person name="Iampietro C."/>
            <person name="Lluch J."/>
            <person name="Castinel A."/>
            <person name="Donnadieu C."/>
            <person name="Desvignes T."/>
            <person name="Floi Bucao C."/>
            <person name="Jouanno E."/>
            <person name="Wen M."/>
            <person name="Mejri S."/>
            <person name="Dirks R."/>
            <person name="Jansen H."/>
            <person name="Henkel C."/>
            <person name="Chen W.J."/>
            <person name="Zahm M."/>
            <person name="Cabau C."/>
            <person name="Klopp C."/>
            <person name="Thompson A.W."/>
            <person name="Robinson-Rechavi M."/>
            <person name="Braasch I."/>
            <person name="Lecointre G."/>
            <person name="Bobe J."/>
            <person name="Postlethwait J.H."/>
            <person name="Berthelot C."/>
            <person name="Roest Crollius H."/>
            <person name="Guiguen Y."/>
        </authorList>
    </citation>
    <scope>NUCLEOTIDE SEQUENCE</scope>
    <source>
        <strain evidence="2">NC1722</strain>
    </source>
</reference>
<feature type="region of interest" description="Disordered" evidence="1">
    <location>
        <begin position="25"/>
        <end position="49"/>
    </location>
</feature>
<dbReference type="Proteomes" id="UP001221898">
    <property type="component" value="Unassembled WGS sequence"/>
</dbReference>
<organism evidence="2 3">
    <name type="scientific">Aldrovandia affinis</name>
    <dbReference type="NCBI Taxonomy" id="143900"/>
    <lineage>
        <taxon>Eukaryota</taxon>
        <taxon>Metazoa</taxon>
        <taxon>Chordata</taxon>
        <taxon>Craniata</taxon>
        <taxon>Vertebrata</taxon>
        <taxon>Euteleostomi</taxon>
        <taxon>Actinopterygii</taxon>
        <taxon>Neopterygii</taxon>
        <taxon>Teleostei</taxon>
        <taxon>Notacanthiformes</taxon>
        <taxon>Halosauridae</taxon>
        <taxon>Aldrovandia</taxon>
    </lineage>
</organism>
<comment type="caution">
    <text evidence="2">The sequence shown here is derived from an EMBL/GenBank/DDBJ whole genome shotgun (WGS) entry which is preliminary data.</text>
</comment>
<proteinExistence type="predicted"/>
<dbReference type="AlphaFoldDB" id="A0AAD7RRI8"/>
<evidence type="ECO:0000313" key="3">
    <source>
        <dbReference type="Proteomes" id="UP001221898"/>
    </source>
</evidence>